<dbReference type="GO" id="GO:0000472">
    <property type="term" value="P:endonucleolytic cleavage to generate mature 5'-end of SSU-rRNA from (SSU-rRNA, 5.8S rRNA, LSU-rRNA)"/>
    <property type="evidence" value="ECO:0007669"/>
    <property type="project" value="TreeGrafter"/>
</dbReference>
<dbReference type="PANTHER" id="PTHR13102">
    <property type="entry name" value="NUCLEOLAR PROTEIN 9"/>
    <property type="match status" value="1"/>
</dbReference>
<reference evidence="4" key="1">
    <citation type="journal article" date="2019" name="Plant J.">
        <title>Chlorella vulgaris genome assembly and annotation reveals the molecular basis for metabolic acclimation to high light conditions.</title>
        <authorList>
            <person name="Cecchin M."/>
            <person name="Marcolungo L."/>
            <person name="Rossato M."/>
            <person name="Girolomoni L."/>
            <person name="Cosentino E."/>
            <person name="Cuine S."/>
            <person name="Li-Beisson Y."/>
            <person name="Delledonne M."/>
            <person name="Ballottari M."/>
        </authorList>
    </citation>
    <scope>NUCLEOTIDE SEQUENCE</scope>
    <source>
        <strain evidence="4">211/11P</strain>
    </source>
</reference>
<dbReference type="GO" id="GO:0000447">
    <property type="term" value="P:endonucleolytic cleavage in ITS1 to separate SSU-rRNA from 5.8S rRNA and LSU-rRNA from tricistronic rRNA transcript (SSU-rRNA, 5.8S rRNA, LSU-rRNA)"/>
    <property type="evidence" value="ECO:0007669"/>
    <property type="project" value="TreeGrafter"/>
</dbReference>
<feature type="region of interest" description="Disordered" evidence="2">
    <location>
        <begin position="778"/>
        <end position="799"/>
    </location>
</feature>
<dbReference type="InterPro" id="IPR016024">
    <property type="entry name" value="ARM-type_fold"/>
</dbReference>
<feature type="region of interest" description="Disordered" evidence="2">
    <location>
        <begin position="640"/>
        <end position="661"/>
    </location>
</feature>
<dbReference type="InterPro" id="IPR040000">
    <property type="entry name" value="NOP9"/>
</dbReference>
<feature type="compositionally biased region" description="Gly residues" evidence="2">
    <location>
        <begin position="44"/>
        <end position="56"/>
    </location>
</feature>
<name>A0A9D4YYV1_CHLVU</name>
<gene>
    <name evidence="4" type="ORF">D9Q98_002455</name>
</gene>
<dbReference type="GO" id="GO:0000480">
    <property type="term" value="P:endonucleolytic cleavage in 5'-ETS of tricistronic rRNA transcript (SSU-rRNA, 5.8S rRNA, LSU-rRNA)"/>
    <property type="evidence" value="ECO:0007669"/>
    <property type="project" value="TreeGrafter"/>
</dbReference>
<feature type="compositionally biased region" description="Low complexity" evidence="2">
    <location>
        <begin position="755"/>
        <end position="765"/>
    </location>
</feature>
<dbReference type="GO" id="GO:0005730">
    <property type="term" value="C:nucleolus"/>
    <property type="evidence" value="ECO:0007669"/>
    <property type="project" value="TreeGrafter"/>
</dbReference>
<dbReference type="Gene3D" id="1.25.10.10">
    <property type="entry name" value="Leucine-rich Repeat Variant"/>
    <property type="match status" value="1"/>
</dbReference>
<comment type="caution">
    <text evidence="4">The sequence shown here is derived from an EMBL/GenBank/DDBJ whole genome shotgun (WGS) entry which is preliminary data.</text>
</comment>
<dbReference type="GO" id="GO:0030686">
    <property type="term" value="C:90S preribosome"/>
    <property type="evidence" value="ECO:0007669"/>
    <property type="project" value="TreeGrafter"/>
</dbReference>
<feature type="signal peptide" evidence="3">
    <location>
        <begin position="1"/>
        <end position="17"/>
    </location>
</feature>
<proteinExistence type="predicted"/>
<evidence type="ECO:0000256" key="2">
    <source>
        <dbReference type="SAM" id="MobiDB-lite"/>
    </source>
</evidence>
<feature type="region of interest" description="Disordered" evidence="2">
    <location>
        <begin position="220"/>
        <end position="257"/>
    </location>
</feature>
<dbReference type="AlphaFoldDB" id="A0A9D4YYV1"/>
<dbReference type="GO" id="GO:0030688">
    <property type="term" value="C:preribosome, small subunit precursor"/>
    <property type="evidence" value="ECO:0007669"/>
    <property type="project" value="TreeGrafter"/>
</dbReference>
<feature type="compositionally biased region" description="Low complexity" evidence="2">
    <location>
        <begin position="228"/>
        <end position="257"/>
    </location>
</feature>
<evidence type="ECO:0000256" key="3">
    <source>
        <dbReference type="SAM" id="SignalP"/>
    </source>
</evidence>
<feature type="region of interest" description="Disordered" evidence="2">
    <location>
        <begin position="39"/>
        <end position="63"/>
    </location>
</feature>
<feature type="compositionally biased region" description="Gly residues" evidence="2">
    <location>
        <begin position="640"/>
        <end position="655"/>
    </location>
</feature>
<dbReference type="Proteomes" id="UP001055712">
    <property type="component" value="Unassembled WGS sequence"/>
</dbReference>
<accession>A0A9D4YYV1</accession>
<dbReference type="EMBL" id="SIDB01000003">
    <property type="protein sequence ID" value="KAI3434377.1"/>
    <property type="molecule type" value="Genomic_DNA"/>
</dbReference>
<dbReference type="OrthoDB" id="392571at2759"/>
<keyword evidence="3" id="KW-0732">Signal</keyword>
<dbReference type="SUPFAM" id="SSF48371">
    <property type="entry name" value="ARM repeat"/>
    <property type="match status" value="2"/>
</dbReference>
<dbReference type="PANTHER" id="PTHR13102:SF0">
    <property type="entry name" value="NUCLEOLAR PROTEIN 9"/>
    <property type="match status" value="1"/>
</dbReference>
<dbReference type="Pfam" id="PF22493">
    <property type="entry name" value="PUF_NOP9"/>
    <property type="match status" value="1"/>
</dbReference>
<reference evidence="4" key="2">
    <citation type="submission" date="2020-11" db="EMBL/GenBank/DDBJ databases">
        <authorList>
            <person name="Cecchin M."/>
            <person name="Marcolungo L."/>
            <person name="Rossato M."/>
            <person name="Girolomoni L."/>
            <person name="Cosentino E."/>
            <person name="Cuine S."/>
            <person name="Li-Beisson Y."/>
            <person name="Delledonne M."/>
            <person name="Ballottari M."/>
        </authorList>
    </citation>
    <scope>NUCLEOTIDE SEQUENCE</scope>
    <source>
        <strain evidence="4">211/11P</strain>
        <tissue evidence="4">Whole cell</tissue>
    </source>
</reference>
<dbReference type="SMART" id="SM00025">
    <property type="entry name" value="Pumilio"/>
    <property type="match status" value="3"/>
</dbReference>
<dbReference type="InterPro" id="IPR011989">
    <property type="entry name" value="ARM-like"/>
</dbReference>
<evidence type="ECO:0000256" key="1">
    <source>
        <dbReference type="ARBA" id="ARBA00022737"/>
    </source>
</evidence>
<feature type="compositionally biased region" description="Low complexity" evidence="2">
    <location>
        <begin position="700"/>
        <end position="716"/>
    </location>
</feature>
<keyword evidence="5" id="KW-1185">Reference proteome</keyword>
<evidence type="ECO:0000313" key="4">
    <source>
        <dbReference type="EMBL" id="KAI3434377.1"/>
    </source>
</evidence>
<evidence type="ECO:0000313" key="5">
    <source>
        <dbReference type="Proteomes" id="UP001055712"/>
    </source>
</evidence>
<dbReference type="InterPro" id="IPR001313">
    <property type="entry name" value="Pumilio_RNA-bd_rpt"/>
</dbReference>
<feature type="region of interest" description="Disordered" evidence="2">
    <location>
        <begin position="675"/>
        <end position="765"/>
    </location>
</feature>
<keyword evidence="1" id="KW-0677">Repeat</keyword>
<dbReference type="GO" id="GO:0000056">
    <property type="term" value="P:ribosomal small subunit export from nucleus"/>
    <property type="evidence" value="ECO:0007669"/>
    <property type="project" value="TreeGrafter"/>
</dbReference>
<organism evidence="4 5">
    <name type="scientific">Chlorella vulgaris</name>
    <name type="common">Green alga</name>
    <dbReference type="NCBI Taxonomy" id="3077"/>
    <lineage>
        <taxon>Eukaryota</taxon>
        <taxon>Viridiplantae</taxon>
        <taxon>Chlorophyta</taxon>
        <taxon>core chlorophytes</taxon>
        <taxon>Trebouxiophyceae</taxon>
        <taxon>Chlorellales</taxon>
        <taxon>Chlorellaceae</taxon>
        <taxon>Chlorella clade</taxon>
        <taxon>Chlorella</taxon>
    </lineage>
</organism>
<dbReference type="GO" id="GO:0003723">
    <property type="term" value="F:RNA binding"/>
    <property type="evidence" value="ECO:0007669"/>
    <property type="project" value="InterPro"/>
</dbReference>
<sequence>MHACALNITWCSVSGLALLVPQRPASRAFRCAMKRKHGDVAAGTDGGGAGEGGSGRRGGHSRLDSETLSYYSELDGHLRSLGREESEDRQLLADNALAEAAGREAEVAADAACSRVLEALLPHAATQQLAAFTRGCVEGEGLGELCTQGPFGSHVLEKCLLQLSGRAATAGEEEYAEIEGALTAVTEAAAEAFYELSTSKYGSFVARRLLCVLAGRDVAPPPGKKAQEAAVPSAVPSAAEQEGQQAQHASQQRGGGALAAKLGTQTAAGGTANGTAAVDSTAAEYPELLEKLAAAVLGDDWAGEEMSRLAVDSFAGPVLQALLRACTHNTKLLQRLLLRVLGAGAGGKGVEGVRQERCHQLLQDRNGSHLMEAVFQSAPDDYFAKLTTLCFKGHLLPMAQHACANFAVQAAISALRKPQQLKRMFEDLRPAFPQLLRSRRSGVIAALLAAAGRLGSQQAEAAAALWAAAGGAEGSGKAGAGSTSPLAALLTLDTSTQLGGGGGGRLSTLGCAMAEAVLRLPPAACKQWAEAVAALPPPQAQQVARDPGGCRVLEAYLEGPGAAPKRRSALLQALAGCYGAVAAGGSGNRFVEKCFALADVPEKEVIAGELAAAETRLMATHRGPLLLRRCHVEAYKKAGGGGSGGGGAKGGGGGWQQRVAAADAARREFADLFGPEGAEAEGEEDEEAPAEGEEDEEAAAEGAELPSGAGAAVTGEEQGEGGTGQAAAAKKKKKRVAAAPGEVGEAGKKKKKAKTAGSSQQQGEGVAAAAAEKAALILADGGGGKRQKKGKKEKKKDKK</sequence>
<feature type="compositionally biased region" description="Basic residues" evidence="2">
    <location>
        <begin position="785"/>
        <end position="799"/>
    </location>
</feature>
<feature type="compositionally biased region" description="Acidic residues" evidence="2">
    <location>
        <begin position="678"/>
        <end position="699"/>
    </location>
</feature>
<feature type="chain" id="PRO_5039270715" evidence="3">
    <location>
        <begin position="18"/>
        <end position="799"/>
    </location>
</feature>
<protein>
    <submittedName>
        <fullName evidence="4">Uncharacterized protein</fullName>
    </submittedName>
</protein>